<dbReference type="Pfam" id="PF13561">
    <property type="entry name" value="adh_short_C2"/>
    <property type="match status" value="1"/>
</dbReference>
<dbReference type="PRINTS" id="PR00080">
    <property type="entry name" value="SDRFAMILY"/>
</dbReference>
<dbReference type="InterPro" id="IPR002347">
    <property type="entry name" value="SDR_fam"/>
</dbReference>
<evidence type="ECO:0000313" key="4">
    <source>
        <dbReference type="Proteomes" id="UP000197535"/>
    </source>
</evidence>
<name>A0A254TEL7_9BURK</name>
<evidence type="ECO:0000256" key="2">
    <source>
        <dbReference type="ARBA" id="ARBA00023002"/>
    </source>
</evidence>
<dbReference type="PANTHER" id="PTHR42760">
    <property type="entry name" value="SHORT-CHAIN DEHYDROGENASES/REDUCTASES FAMILY MEMBER"/>
    <property type="match status" value="1"/>
</dbReference>
<dbReference type="AlphaFoldDB" id="A0A254TEL7"/>
<dbReference type="Gene3D" id="3.40.50.720">
    <property type="entry name" value="NAD(P)-binding Rossmann-like Domain"/>
    <property type="match status" value="1"/>
</dbReference>
<dbReference type="InterPro" id="IPR020904">
    <property type="entry name" value="Sc_DH/Rdtase_CS"/>
</dbReference>
<gene>
    <name evidence="3" type="ORF">AYR66_03000</name>
</gene>
<evidence type="ECO:0000313" key="3">
    <source>
        <dbReference type="EMBL" id="OWW18108.1"/>
    </source>
</evidence>
<proteinExistence type="inferred from homology"/>
<comment type="caution">
    <text evidence="3">The sequence shown here is derived from an EMBL/GenBank/DDBJ whole genome shotgun (WGS) entry which is preliminary data.</text>
</comment>
<sequence>MGQAIALRFAAEGAALLLTDISGNRLVETVERIRAAYPAAHLESFRANVLDAGEVDALLGAATSLPPIDVLINVVGGLRGAMYASLLEIDDERWQQTMDLNLRATLLLTRRLVPGMRERGYGRIVNFSSISYAGEKGQSDYAAAKAAVVALTRSLAMELAPEININCVAPGLIETSVMERMETAVVDSFRNACALKRLGKPEEIAQAVLFLASEEASYITGEVLRVSGGRWPSL</sequence>
<dbReference type="InterPro" id="IPR036291">
    <property type="entry name" value="NAD(P)-bd_dom_sf"/>
</dbReference>
<reference evidence="3" key="1">
    <citation type="submission" date="2016-02" db="EMBL/GenBank/DDBJ databases">
        <authorList>
            <person name="Wen L."/>
            <person name="He K."/>
            <person name="Yang H."/>
        </authorList>
    </citation>
    <scope>NUCLEOTIDE SEQUENCE [LARGE SCALE GENOMIC DNA]</scope>
    <source>
        <strain evidence="3">TSA40</strain>
    </source>
</reference>
<evidence type="ECO:0000256" key="1">
    <source>
        <dbReference type="ARBA" id="ARBA00006484"/>
    </source>
</evidence>
<comment type="similarity">
    <text evidence="1">Belongs to the short-chain dehydrogenases/reductases (SDR) family.</text>
</comment>
<dbReference type="FunFam" id="3.40.50.720:FF:000173">
    <property type="entry name" value="3-oxoacyl-[acyl-carrier protein] reductase"/>
    <property type="match status" value="1"/>
</dbReference>
<evidence type="ECO:0008006" key="5">
    <source>
        <dbReference type="Google" id="ProtNLM"/>
    </source>
</evidence>
<keyword evidence="2" id="KW-0560">Oxidoreductase</keyword>
<protein>
    <recommendedName>
        <fullName evidence="5">3-oxoacyl-ACP reductase</fullName>
    </recommendedName>
</protein>
<dbReference type="PRINTS" id="PR00081">
    <property type="entry name" value="GDHRDH"/>
</dbReference>
<dbReference type="SUPFAM" id="SSF51735">
    <property type="entry name" value="NAD(P)-binding Rossmann-fold domains"/>
    <property type="match status" value="1"/>
</dbReference>
<dbReference type="EMBL" id="LSTO01000023">
    <property type="protein sequence ID" value="OWW18108.1"/>
    <property type="molecule type" value="Genomic_DNA"/>
</dbReference>
<dbReference type="GO" id="GO:0016616">
    <property type="term" value="F:oxidoreductase activity, acting on the CH-OH group of donors, NAD or NADP as acceptor"/>
    <property type="evidence" value="ECO:0007669"/>
    <property type="project" value="TreeGrafter"/>
</dbReference>
<organism evidence="3 4">
    <name type="scientific">Noviherbaspirillum denitrificans</name>
    <dbReference type="NCBI Taxonomy" id="1968433"/>
    <lineage>
        <taxon>Bacteria</taxon>
        <taxon>Pseudomonadati</taxon>
        <taxon>Pseudomonadota</taxon>
        <taxon>Betaproteobacteria</taxon>
        <taxon>Burkholderiales</taxon>
        <taxon>Oxalobacteraceae</taxon>
        <taxon>Noviherbaspirillum</taxon>
    </lineage>
</organism>
<accession>A0A254TEL7</accession>
<keyword evidence="4" id="KW-1185">Reference proteome</keyword>
<dbReference type="PANTHER" id="PTHR42760:SF129">
    <property type="entry name" value="OXIDOREDUCTASE"/>
    <property type="match status" value="1"/>
</dbReference>
<dbReference type="GO" id="GO:0030497">
    <property type="term" value="P:fatty acid elongation"/>
    <property type="evidence" value="ECO:0007669"/>
    <property type="project" value="TreeGrafter"/>
</dbReference>
<dbReference type="Proteomes" id="UP000197535">
    <property type="component" value="Unassembled WGS sequence"/>
</dbReference>
<dbReference type="PROSITE" id="PS00061">
    <property type="entry name" value="ADH_SHORT"/>
    <property type="match status" value="1"/>
</dbReference>